<dbReference type="Proteomes" id="UP000770889">
    <property type="component" value="Unassembled WGS sequence"/>
</dbReference>
<dbReference type="InterPro" id="IPR002925">
    <property type="entry name" value="Dienelactn_hydro"/>
</dbReference>
<proteinExistence type="predicted"/>
<dbReference type="SUPFAM" id="SSF53474">
    <property type="entry name" value="alpha/beta-Hydrolases"/>
    <property type="match status" value="1"/>
</dbReference>
<reference evidence="2 3" key="1">
    <citation type="submission" date="2021-05" db="EMBL/GenBank/DDBJ databases">
        <title>Genetic and Functional Diversity in Clade A Lucinid endosymbionts from the Bahamas.</title>
        <authorList>
            <person name="Giani N.M."/>
            <person name="Engel A.S."/>
            <person name="Campbell B.J."/>
        </authorList>
    </citation>
    <scope>NUCLEOTIDE SEQUENCE [LARGE SCALE GENOMIC DNA]</scope>
    <source>
        <strain evidence="2">LUC16012Gg_MoonRockCtena</strain>
    </source>
</reference>
<sequence length="265" mass="29082">MLLAACSSPSQRFDQTALEYGFNKIEIEGSGFTHTAFENGRLGTAQTLHVYLGGDGTPWIGGFIIASDPTPRKPVALKLMAMDGFPSLFLGRPCYHGQAKRQPCNSDYWTSERYSKDVIDTMAEALSKVMSDYGHTDLRLIGFSGGGSLAMLLAQRFPETRAIVTVAGNLDIESWVDLHGYDPLDGSLNPKSIPALPAAIRQYHLAGGKDKNIPAALIRDALINQPDIQFVLFEDFTHGCCWEEIWNALLACVEQQCKWAGARQP</sequence>
<evidence type="ECO:0000259" key="1">
    <source>
        <dbReference type="Pfam" id="PF01738"/>
    </source>
</evidence>
<dbReference type="Gene3D" id="3.40.50.1820">
    <property type="entry name" value="alpha/beta hydrolase"/>
    <property type="match status" value="1"/>
</dbReference>
<dbReference type="EMBL" id="JAHHGM010000020">
    <property type="protein sequence ID" value="MBT2990729.1"/>
    <property type="molecule type" value="Genomic_DNA"/>
</dbReference>
<dbReference type="Pfam" id="PF01738">
    <property type="entry name" value="DLH"/>
    <property type="match status" value="1"/>
</dbReference>
<keyword evidence="2" id="KW-0378">Hydrolase</keyword>
<accession>A0A944MDM2</accession>
<gene>
    <name evidence="2" type="ORF">KME65_17370</name>
</gene>
<feature type="domain" description="Dienelactone hydrolase" evidence="1">
    <location>
        <begin position="101"/>
        <end position="239"/>
    </location>
</feature>
<evidence type="ECO:0000313" key="2">
    <source>
        <dbReference type="EMBL" id="MBT2990729.1"/>
    </source>
</evidence>
<organism evidence="2 3">
    <name type="scientific">Candidatus Thiodiazotropha taylori</name>
    <dbReference type="NCBI Taxonomy" id="2792791"/>
    <lineage>
        <taxon>Bacteria</taxon>
        <taxon>Pseudomonadati</taxon>
        <taxon>Pseudomonadota</taxon>
        <taxon>Gammaproteobacteria</taxon>
        <taxon>Chromatiales</taxon>
        <taxon>Sedimenticolaceae</taxon>
        <taxon>Candidatus Thiodiazotropha</taxon>
    </lineage>
</organism>
<name>A0A944MDM2_9GAMM</name>
<protein>
    <submittedName>
        <fullName evidence="2">Alpha/beta hydrolase</fullName>
    </submittedName>
</protein>
<dbReference type="GO" id="GO:0016787">
    <property type="term" value="F:hydrolase activity"/>
    <property type="evidence" value="ECO:0007669"/>
    <property type="project" value="UniProtKB-KW"/>
</dbReference>
<dbReference type="AlphaFoldDB" id="A0A944MDM2"/>
<dbReference type="InterPro" id="IPR029058">
    <property type="entry name" value="AB_hydrolase_fold"/>
</dbReference>
<evidence type="ECO:0000313" key="3">
    <source>
        <dbReference type="Proteomes" id="UP000770889"/>
    </source>
</evidence>
<comment type="caution">
    <text evidence="2">The sequence shown here is derived from an EMBL/GenBank/DDBJ whole genome shotgun (WGS) entry which is preliminary data.</text>
</comment>